<dbReference type="PANTHER" id="PTHR12890">
    <property type="entry name" value="DREV PROTEIN"/>
    <property type="match status" value="1"/>
</dbReference>
<evidence type="ECO:0000313" key="2">
    <source>
        <dbReference type="EMBL" id="KAK2191304.1"/>
    </source>
</evidence>
<gene>
    <name evidence="2" type="ORF">NP493_54g00026</name>
</gene>
<evidence type="ECO:0000313" key="3">
    <source>
        <dbReference type="Proteomes" id="UP001209878"/>
    </source>
</evidence>
<organism evidence="2 3">
    <name type="scientific">Ridgeia piscesae</name>
    <name type="common">Tubeworm</name>
    <dbReference type="NCBI Taxonomy" id="27915"/>
    <lineage>
        <taxon>Eukaryota</taxon>
        <taxon>Metazoa</taxon>
        <taxon>Spiralia</taxon>
        <taxon>Lophotrochozoa</taxon>
        <taxon>Annelida</taxon>
        <taxon>Polychaeta</taxon>
        <taxon>Sedentaria</taxon>
        <taxon>Canalipalpata</taxon>
        <taxon>Sabellida</taxon>
        <taxon>Siboglinidae</taxon>
        <taxon>Ridgeia</taxon>
    </lineage>
</organism>
<dbReference type="EMBL" id="JAODUO010000054">
    <property type="protein sequence ID" value="KAK2191304.1"/>
    <property type="molecule type" value="Genomic_DNA"/>
</dbReference>
<feature type="chain" id="PRO_5042046413" description="Methyltransferase-like protein 9" evidence="1">
    <location>
        <begin position="29"/>
        <end position="372"/>
    </location>
</feature>
<feature type="signal peptide" evidence="1">
    <location>
        <begin position="1"/>
        <end position="28"/>
    </location>
</feature>
<dbReference type="InterPro" id="IPR007884">
    <property type="entry name" value="METL9"/>
</dbReference>
<sequence>MRVVKFCVCWPLALLALLRACLVVSTQARCDRDNNSCFSDGQSEGIIMRVSRSASEGSVLRGQIRSRFARVVHDRMMDDVRSRDADHTHWYTLETSSMSDELKKKFLQSTEDEETKEFLTNCYEKAEWIFMQLYHSLARSLLSWFMSSTSVNGFLQRGSMFVFSKAQVESLLGISEKWKANKLLDLGAGDGMVTQQLAGHFSEVYTTEMSTTMTWRLQEKGYSLLGLDEWHSGSHKFDVISCLNLLDRCDQPATLLRNMKAALVPDTGRLIVATVLPFKPYVEYGGTDHKPSEILPLNGHTMEEQIASFERDVFKPFGFTVERFTKLPYLCEGDLERSFYILADIVFVLKPDSTIEEPAVLPRETETITMQA</sequence>
<name>A0AAD9UJ11_RIDPI</name>
<dbReference type="Proteomes" id="UP001209878">
    <property type="component" value="Unassembled WGS sequence"/>
</dbReference>
<reference evidence="2" key="1">
    <citation type="journal article" date="2023" name="Mol. Biol. Evol.">
        <title>Third-Generation Sequencing Reveals the Adaptive Role of the Epigenome in Three Deep-Sea Polychaetes.</title>
        <authorList>
            <person name="Perez M."/>
            <person name="Aroh O."/>
            <person name="Sun Y."/>
            <person name="Lan Y."/>
            <person name="Juniper S.K."/>
            <person name="Young C.R."/>
            <person name="Angers B."/>
            <person name="Qian P.Y."/>
        </authorList>
    </citation>
    <scope>NUCLEOTIDE SEQUENCE</scope>
    <source>
        <strain evidence="2">R07B-5</strain>
    </source>
</reference>
<dbReference type="PANTHER" id="PTHR12890:SF0">
    <property type="entry name" value="PROTEIN-L-HISTIDINE N-PROS-METHYLTRANSFERASE"/>
    <property type="match status" value="1"/>
</dbReference>
<proteinExistence type="predicted"/>
<dbReference type="InterPro" id="IPR029063">
    <property type="entry name" value="SAM-dependent_MTases_sf"/>
</dbReference>
<comment type="caution">
    <text evidence="2">The sequence shown here is derived from an EMBL/GenBank/DDBJ whole genome shotgun (WGS) entry which is preliminary data.</text>
</comment>
<protein>
    <recommendedName>
        <fullName evidence="4">Methyltransferase-like protein 9</fullName>
    </recommendedName>
</protein>
<dbReference type="SUPFAM" id="SSF53335">
    <property type="entry name" value="S-adenosyl-L-methionine-dependent methyltransferases"/>
    <property type="match status" value="1"/>
</dbReference>
<keyword evidence="1" id="KW-0732">Signal</keyword>
<evidence type="ECO:0008006" key="4">
    <source>
        <dbReference type="Google" id="ProtNLM"/>
    </source>
</evidence>
<keyword evidence="3" id="KW-1185">Reference proteome</keyword>
<accession>A0AAD9UJ11</accession>
<dbReference type="AlphaFoldDB" id="A0AAD9UJ11"/>
<evidence type="ECO:0000256" key="1">
    <source>
        <dbReference type="SAM" id="SignalP"/>
    </source>
</evidence>
<dbReference type="Gene3D" id="3.40.50.150">
    <property type="entry name" value="Vaccinia Virus protein VP39"/>
    <property type="match status" value="1"/>
</dbReference>
<dbReference type="GO" id="GO:0106370">
    <property type="term" value="F:protein-L-histidine N-pros-methyltransferase activity"/>
    <property type="evidence" value="ECO:0007669"/>
    <property type="project" value="InterPro"/>
</dbReference>
<dbReference type="Pfam" id="PF05219">
    <property type="entry name" value="DREV"/>
    <property type="match status" value="1"/>
</dbReference>